<accession>A0AAW2DBX7</accession>
<evidence type="ECO:0000313" key="4">
    <source>
        <dbReference type="Proteomes" id="UP001459277"/>
    </source>
</evidence>
<feature type="compositionally biased region" description="Acidic residues" evidence="2">
    <location>
        <begin position="95"/>
        <end position="113"/>
    </location>
</feature>
<dbReference type="Pfam" id="PF00201">
    <property type="entry name" value="UDPGT"/>
    <property type="match status" value="1"/>
</dbReference>
<feature type="compositionally biased region" description="Polar residues" evidence="2">
    <location>
        <begin position="116"/>
        <end position="130"/>
    </location>
</feature>
<evidence type="ECO:0000256" key="1">
    <source>
        <dbReference type="ARBA" id="ARBA00022679"/>
    </source>
</evidence>
<proteinExistence type="predicted"/>
<dbReference type="SUPFAM" id="SSF53756">
    <property type="entry name" value="UDP-Glycosyltransferase/glycogen phosphorylase"/>
    <property type="match status" value="1"/>
</dbReference>
<dbReference type="Proteomes" id="UP001459277">
    <property type="component" value="Unassembled WGS sequence"/>
</dbReference>
<dbReference type="GO" id="GO:0008194">
    <property type="term" value="F:UDP-glycosyltransferase activity"/>
    <property type="evidence" value="ECO:0007669"/>
    <property type="project" value="InterPro"/>
</dbReference>
<dbReference type="InterPro" id="IPR002213">
    <property type="entry name" value="UDP_glucos_trans"/>
</dbReference>
<reference evidence="3 4" key="1">
    <citation type="submission" date="2024-01" db="EMBL/GenBank/DDBJ databases">
        <title>A telomere-to-telomere, gap-free genome of sweet tea (Lithocarpus litseifolius).</title>
        <authorList>
            <person name="Zhou J."/>
        </authorList>
    </citation>
    <scope>NUCLEOTIDE SEQUENCE [LARGE SCALE GENOMIC DNA]</scope>
    <source>
        <strain evidence="3">Zhou-2022a</strain>
        <tissue evidence="3">Leaf</tissue>
    </source>
</reference>
<protein>
    <submittedName>
        <fullName evidence="3">Uncharacterized protein</fullName>
    </submittedName>
</protein>
<keyword evidence="1" id="KW-0808">Transferase</keyword>
<dbReference type="AlphaFoldDB" id="A0AAW2DBX7"/>
<comment type="caution">
    <text evidence="3">The sequence shown here is derived from an EMBL/GenBank/DDBJ whole genome shotgun (WGS) entry which is preliminary data.</text>
</comment>
<feature type="region of interest" description="Disordered" evidence="2">
    <location>
        <begin position="87"/>
        <end position="130"/>
    </location>
</feature>
<name>A0AAW2DBX7_9ROSI</name>
<dbReference type="EMBL" id="JAZDWU010000003">
    <property type="protein sequence ID" value="KAL0007932.1"/>
    <property type="molecule type" value="Genomic_DNA"/>
</dbReference>
<organism evidence="3 4">
    <name type="scientific">Lithocarpus litseifolius</name>
    <dbReference type="NCBI Taxonomy" id="425828"/>
    <lineage>
        <taxon>Eukaryota</taxon>
        <taxon>Viridiplantae</taxon>
        <taxon>Streptophyta</taxon>
        <taxon>Embryophyta</taxon>
        <taxon>Tracheophyta</taxon>
        <taxon>Spermatophyta</taxon>
        <taxon>Magnoliopsida</taxon>
        <taxon>eudicotyledons</taxon>
        <taxon>Gunneridae</taxon>
        <taxon>Pentapetalae</taxon>
        <taxon>rosids</taxon>
        <taxon>fabids</taxon>
        <taxon>Fagales</taxon>
        <taxon>Fagaceae</taxon>
        <taxon>Lithocarpus</taxon>
    </lineage>
</organism>
<evidence type="ECO:0000313" key="3">
    <source>
        <dbReference type="EMBL" id="KAL0007932.1"/>
    </source>
</evidence>
<keyword evidence="4" id="KW-1185">Reference proteome</keyword>
<dbReference type="PANTHER" id="PTHR48044:SF29">
    <property type="entry name" value="GLYCOSYLTRANSFERASE"/>
    <property type="match status" value="1"/>
</dbReference>
<dbReference type="Gene3D" id="3.40.50.2000">
    <property type="entry name" value="Glycogen Phosphorylase B"/>
    <property type="match status" value="1"/>
</dbReference>
<sequence length="130" mass="14611">MARWAPQMKMLKYSSIGGFVSHYGCSYVMESVKFGVPIIAIPMHLDQPVNARLVEGVGVGVEVKRDLNGRLEREEVAKMIREVVVDTNVERDVGDNEDSENEDEEEDDHDEEDNTRGNSPIVNVKNIHNA</sequence>
<dbReference type="GO" id="GO:1901135">
    <property type="term" value="P:carbohydrate derivative metabolic process"/>
    <property type="evidence" value="ECO:0007669"/>
    <property type="project" value="UniProtKB-ARBA"/>
</dbReference>
<dbReference type="PANTHER" id="PTHR48044">
    <property type="entry name" value="GLYCOSYLTRANSFERASE"/>
    <property type="match status" value="1"/>
</dbReference>
<evidence type="ECO:0000256" key="2">
    <source>
        <dbReference type="SAM" id="MobiDB-lite"/>
    </source>
</evidence>
<gene>
    <name evidence="3" type="ORF">SO802_009434</name>
</gene>